<keyword evidence="1" id="KW-0472">Membrane</keyword>
<accession>A0A1R3VJC2</accession>
<gene>
    <name evidence="2" type="ORF">BQ8794_50623</name>
</gene>
<keyword evidence="3" id="KW-1185">Reference proteome</keyword>
<organism evidence="2 3">
    <name type="scientific">Mesorhizobium prunaredense</name>
    <dbReference type="NCBI Taxonomy" id="1631249"/>
    <lineage>
        <taxon>Bacteria</taxon>
        <taxon>Pseudomonadati</taxon>
        <taxon>Pseudomonadota</taxon>
        <taxon>Alphaproteobacteria</taxon>
        <taxon>Hyphomicrobiales</taxon>
        <taxon>Phyllobacteriaceae</taxon>
        <taxon>Mesorhizobium</taxon>
    </lineage>
</organism>
<evidence type="ECO:0000313" key="2">
    <source>
        <dbReference type="EMBL" id="SIT58521.1"/>
    </source>
</evidence>
<name>A0A1R3VJC2_9HYPH</name>
<dbReference type="STRING" id="1631249.BQ8794_50623"/>
<keyword evidence="1" id="KW-0812">Transmembrane</keyword>
<evidence type="ECO:0000256" key="1">
    <source>
        <dbReference type="SAM" id="Phobius"/>
    </source>
</evidence>
<proteinExistence type="predicted"/>
<dbReference type="RefSeq" id="WP_244555103.1">
    <property type="nucleotide sequence ID" value="NZ_FTPD01000045.1"/>
</dbReference>
<evidence type="ECO:0008006" key="4">
    <source>
        <dbReference type="Google" id="ProtNLM"/>
    </source>
</evidence>
<evidence type="ECO:0000313" key="3">
    <source>
        <dbReference type="Proteomes" id="UP000188388"/>
    </source>
</evidence>
<reference evidence="3" key="1">
    <citation type="submission" date="2017-01" db="EMBL/GenBank/DDBJ databases">
        <authorList>
            <person name="Brunel B."/>
        </authorList>
    </citation>
    <scope>NUCLEOTIDE SEQUENCE [LARGE SCALE GENOMIC DNA]</scope>
</reference>
<dbReference type="EMBL" id="FTPD01000045">
    <property type="protein sequence ID" value="SIT58521.1"/>
    <property type="molecule type" value="Genomic_DNA"/>
</dbReference>
<protein>
    <recommendedName>
        <fullName evidence="4">Arginine exporter protein ArgO</fullName>
    </recommendedName>
</protein>
<sequence>MTADSLLSPAAVSGFVFGLGLVVSLGPQNLMLIQAGLTRSHPFAVASTGYVSEIEICWGHCSHREVSGNRKRLVTPATHGATFPTRALTDRLRHSA</sequence>
<keyword evidence="1" id="KW-1133">Transmembrane helix</keyword>
<dbReference type="AlphaFoldDB" id="A0A1R3VJC2"/>
<feature type="transmembrane region" description="Helical" evidence="1">
    <location>
        <begin position="6"/>
        <end position="25"/>
    </location>
</feature>
<dbReference type="Proteomes" id="UP000188388">
    <property type="component" value="Unassembled WGS sequence"/>
</dbReference>